<evidence type="ECO:0000313" key="6">
    <source>
        <dbReference type="Proteomes" id="UP000611640"/>
    </source>
</evidence>
<feature type="region of interest" description="Disordered" evidence="4">
    <location>
        <begin position="1"/>
        <end position="21"/>
    </location>
</feature>
<sequence length="242" mass="25619">MGDTTRRSPAPAADRTSVAGMSEQTWHAVDDYLSDLLVPTDPALTAALADSRAAGLPEIAVAPNQGRLLELLARMCGARRILEIGTLGGYSTIWLARALPEGGRLTTLEYEPRHAEVARANIARAGLADRVEVVVGAALDTLPELVAGGAGPFDLIFIDADKDNYPGYLDWSLRLSRPGTVLVADNVIRDGAVIEAGHPDPRVRGVREFLARVAAEPRLSSTALQTVGTKGYDGFALALVEA</sequence>
<dbReference type="GO" id="GO:0008757">
    <property type="term" value="F:S-adenosylmethionine-dependent methyltransferase activity"/>
    <property type="evidence" value="ECO:0007669"/>
    <property type="project" value="TreeGrafter"/>
</dbReference>
<dbReference type="Gene3D" id="3.40.50.150">
    <property type="entry name" value="Vaccinia Virus protein VP39"/>
    <property type="match status" value="1"/>
</dbReference>
<evidence type="ECO:0000313" key="5">
    <source>
        <dbReference type="EMBL" id="BCJ36281.1"/>
    </source>
</evidence>
<evidence type="ECO:0000256" key="2">
    <source>
        <dbReference type="ARBA" id="ARBA00022679"/>
    </source>
</evidence>
<dbReference type="AlphaFoldDB" id="A0A7R7DR97"/>
<accession>A0A7R7DR97</accession>
<dbReference type="InterPro" id="IPR002935">
    <property type="entry name" value="SAM_O-MeTrfase"/>
</dbReference>
<keyword evidence="2" id="KW-0808">Transferase</keyword>
<dbReference type="PANTHER" id="PTHR10509">
    <property type="entry name" value="O-METHYLTRANSFERASE-RELATED"/>
    <property type="match status" value="1"/>
</dbReference>
<dbReference type="GO" id="GO:0008171">
    <property type="term" value="F:O-methyltransferase activity"/>
    <property type="evidence" value="ECO:0007669"/>
    <property type="project" value="InterPro"/>
</dbReference>
<organism evidence="5 6">
    <name type="scientific">Actinocatenispora thailandica</name>
    <dbReference type="NCBI Taxonomy" id="227318"/>
    <lineage>
        <taxon>Bacteria</taxon>
        <taxon>Bacillati</taxon>
        <taxon>Actinomycetota</taxon>
        <taxon>Actinomycetes</taxon>
        <taxon>Micromonosporales</taxon>
        <taxon>Micromonosporaceae</taxon>
        <taxon>Actinocatenispora</taxon>
    </lineage>
</organism>
<dbReference type="PANTHER" id="PTHR10509:SF14">
    <property type="entry name" value="CAFFEOYL-COA O-METHYLTRANSFERASE 3-RELATED"/>
    <property type="match status" value="1"/>
</dbReference>
<dbReference type="InterPro" id="IPR050362">
    <property type="entry name" value="Cation-dep_OMT"/>
</dbReference>
<dbReference type="EMBL" id="AP023355">
    <property type="protein sequence ID" value="BCJ36281.1"/>
    <property type="molecule type" value="Genomic_DNA"/>
</dbReference>
<keyword evidence="1" id="KW-0489">Methyltransferase</keyword>
<dbReference type="PROSITE" id="PS51682">
    <property type="entry name" value="SAM_OMT_I"/>
    <property type="match status" value="1"/>
</dbReference>
<evidence type="ECO:0000256" key="3">
    <source>
        <dbReference type="ARBA" id="ARBA00022691"/>
    </source>
</evidence>
<proteinExistence type="predicted"/>
<dbReference type="Proteomes" id="UP000611640">
    <property type="component" value="Chromosome"/>
</dbReference>
<dbReference type="KEGG" id="atl:Athai_37840"/>
<evidence type="ECO:0000256" key="1">
    <source>
        <dbReference type="ARBA" id="ARBA00022603"/>
    </source>
</evidence>
<keyword evidence="6" id="KW-1185">Reference proteome</keyword>
<dbReference type="Pfam" id="PF01596">
    <property type="entry name" value="Methyltransf_3"/>
    <property type="match status" value="1"/>
</dbReference>
<dbReference type="SUPFAM" id="SSF53335">
    <property type="entry name" value="S-adenosyl-L-methionine-dependent methyltransferases"/>
    <property type="match status" value="1"/>
</dbReference>
<name>A0A7R7DR97_9ACTN</name>
<dbReference type="GO" id="GO:0032259">
    <property type="term" value="P:methylation"/>
    <property type="evidence" value="ECO:0007669"/>
    <property type="project" value="UniProtKB-KW"/>
</dbReference>
<dbReference type="CDD" id="cd02440">
    <property type="entry name" value="AdoMet_MTases"/>
    <property type="match status" value="1"/>
</dbReference>
<evidence type="ECO:0000256" key="4">
    <source>
        <dbReference type="SAM" id="MobiDB-lite"/>
    </source>
</evidence>
<protein>
    <submittedName>
        <fullName evidence="5">O-methyltransferase</fullName>
    </submittedName>
</protein>
<dbReference type="InterPro" id="IPR029063">
    <property type="entry name" value="SAM-dependent_MTases_sf"/>
</dbReference>
<reference evidence="5 6" key="1">
    <citation type="submission" date="2020-08" db="EMBL/GenBank/DDBJ databases">
        <title>Whole genome shotgun sequence of Actinocatenispora thailandica NBRC 105041.</title>
        <authorList>
            <person name="Komaki H."/>
            <person name="Tamura T."/>
        </authorList>
    </citation>
    <scope>NUCLEOTIDE SEQUENCE [LARGE SCALE GENOMIC DNA]</scope>
    <source>
        <strain evidence="5 6">NBRC 105041</strain>
    </source>
</reference>
<gene>
    <name evidence="5" type="ORF">Athai_37840</name>
</gene>
<keyword evidence="3" id="KW-0949">S-adenosyl-L-methionine</keyword>